<evidence type="ECO:0000256" key="6">
    <source>
        <dbReference type="SAM" id="Phobius"/>
    </source>
</evidence>
<dbReference type="PANTHER" id="PTHR40077">
    <property type="entry name" value="MEMBRANE PROTEIN-RELATED"/>
    <property type="match status" value="1"/>
</dbReference>
<evidence type="ECO:0000256" key="2">
    <source>
        <dbReference type="ARBA" id="ARBA00022475"/>
    </source>
</evidence>
<feature type="domain" description="DUF3817" evidence="7">
    <location>
        <begin position="6"/>
        <end position="91"/>
    </location>
</feature>
<protein>
    <recommendedName>
        <fullName evidence="7">DUF3817 domain-containing protein</fullName>
    </recommendedName>
</protein>
<keyword evidence="9" id="KW-1185">Reference proteome</keyword>
<evidence type="ECO:0000259" key="7">
    <source>
        <dbReference type="Pfam" id="PF12823"/>
    </source>
</evidence>
<reference evidence="8 9" key="1">
    <citation type="submission" date="2018-06" db="EMBL/GenBank/DDBJ databases">
        <title>Actinomadura craniellae sp. nov. isolated from marine sponge Craniella sp.</title>
        <authorList>
            <person name="Li L."/>
            <person name="Xu Q.H."/>
            <person name="Lin H.W."/>
            <person name="Lu Y.H."/>
        </authorList>
    </citation>
    <scope>NUCLEOTIDE SEQUENCE [LARGE SCALE GENOMIC DNA]</scope>
    <source>
        <strain evidence="8 9">LHW63021</strain>
    </source>
</reference>
<keyword evidence="2" id="KW-1003">Cell membrane</keyword>
<dbReference type="NCBIfam" id="TIGR03954">
    <property type="entry name" value="integ_memb_HG"/>
    <property type="match status" value="1"/>
</dbReference>
<evidence type="ECO:0000256" key="5">
    <source>
        <dbReference type="ARBA" id="ARBA00023136"/>
    </source>
</evidence>
<keyword evidence="3 6" id="KW-0812">Transmembrane</keyword>
<evidence type="ECO:0000256" key="1">
    <source>
        <dbReference type="ARBA" id="ARBA00004651"/>
    </source>
</evidence>
<dbReference type="EMBL" id="QLYX01000017">
    <property type="protein sequence ID" value="RAY11704.1"/>
    <property type="molecule type" value="Genomic_DNA"/>
</dbReference>
<feature type="transmembrane region" description="Helical" evidence="6">
    <location>
        <begin position="12"/>
        <end position="31"/>
    </location>
</feature>
<dbReference type="InterPro" id="IPR023845">
    <property type="entry name" value="DUF3817_TM"/>
</dbReference>
<dbReference type="PANTHER" id="PTHR40077:SF2">
    <property type="entry name" value="MEMBRANE PROTEIN"/>
    <property type="match status" value="1"/>
</dbReference>
<keyword evidence="4 6" id="KW-1133">Transmembrane helix</keyword>
<dbReference type="Proteomes" id="UP000251891">
    <property type="component" value="Unassembled WGS sequence"/>
</dbReference>
<gene>
    <name evidence="8" type="ORF">DPM19_29245</name>
</gene>
<evidence type="ECO:0000313" key="8">
    <source>
        <dbReference type="EMBL" id="RAY11704.1"/>
    </source>
</evidence>
<dbReference type="OrthoDB" id="9342687at2"/>
<sequence length="103" mass="11315">MEAAVSRYRVLANVVGVLLIVLIFIAVPVKYIGGEPIVSSIVSPVHGVLYMVYLVFAFDLYRRAGWPVSRMVSMVAAGLVPFLAFFVERRVVAEARAQQQAST</sequence>
<dbReference type="GO" id="GO:0005886">
    <property type="term" value="C:plasma membrane"/>
    <property type="evidence" value="ECO:0007669"/>
    <property type="project" value="UniProtKB-SubCell"/>
</dbReference>
<dbReference type="Pfam" id="PF12823">
    <property type="entry name" value="DUF3817"/>
    <property type="match status" value="1"/>
</dbReference>
<evidence type="ECO:0000256" key="3">
    <source>
        <dbReference type="ARBA" id="ARBA00022692"/>
    </source>
</evidence>
<keyword evidence="5 6" id="KW-0472">Membrane</keyword>
<accession>A0A365GXY3</accession>
<evidence type="ECO:0000256" key="4">
    <source>
        <dbReference type="ARBA" id="ARBA00022989"/>
    </source>
</evidence>
<feature type="transmembrane region" description="Helical" evidence="6">
    <location>
        <begin position="68"/>
        <end position="87"/>
    </location>
</feature>
<organism evidence="8 9">
    <name type="scientific">Actinomadura craniellae</name>
    <dbReference type="NCBI Taxonomy" id="2231787"/>
    <lineage>
        <taxon>Bacteria</taxon>
        <taxon>Bacillati</taxon>
        <taxon>Actinomycetota</taxon>
        <taxon>Actinomycetes</taxon>
        <taxon>Streptosporangiales</taxon>
        <taxon>Thermomonosporaceae</taxon>
        <taxon>Actinomadura</taxon>
    </lineage>
</organism>
<comment type="caution">
    <text evidence="8">The sequence shown here is derived from an EMBL/GenBank/DDBJ whole genome shotgun (WGS) entry which is preliminary data.</text>
</comment>
<feature type="transmembrane region" description="Helical" evidence="6">
    <location>
        <begin position="37"/>
        <end position="56"/>
    </location>
</feature>
<proteinExistence type="predicted"/>
<dbReference type="AlphaFoldDB" id="A0A365GXY3"/>
<evidence type="ECO:0000313" key="9">
    <source>
        <dbReference type="Proteomes" id="UP000251891"/>
    </source>
</evidence>
<comment type="subcellular location">
    <subcellularLocation>
        <location evidence="1">Cell membrane</location>
        <topology evidence="1">Multi-pass membrane protein</topology>
    </subcellularLocation>
</comment>
<name>A0A365GXY3_9ACTN</name>